<gene>
    <name evidence="1" type="ORF">LCGC14_0351750</name>
</gene>
<evidence type="ECO:0000313" key="1">
    <source>
        <dbReference type="EMBL" id="KKN78316.1"/>
    </source>
</evidence>
<proteinExistence type="predicted"/>
<name>A0A0F9VY20_9ZZZZ</name>
<protein>
    <submittedName>
        <fullName evidence="1">Uncharacterized protein</fullName>
    </submittedName>
</protein>
<accession>A0A0F9VY20</accession>
<comment type="caution">
    <text evidence="1">The sequence shown here is derived from an EMBL/GenBank/DDBJ whole genome shotgun (WGS) entry which is preliminary data.</text>
</comment>
<sequence>MKIKVKMKMNNSVPQPTTVHAWEFGYIVGFVSASEFGQPCAIVQTQRGEFELVPPHALVSIP</sequence>
<dbReference type="AlphaFoldDB" id="A0A0F9VY20"/>
<organism evidence="1">
    <name type="scientific">marine sediment metagenome</name>
    <dbReference type="NCBI Taxonomy" id="412755"/>
    <lineage>
        <taxon>unclassified sequences</taxon>
        <taxon>metagenomes</taxon>
        <taxon>ecological metagenomes</taxon>
    </lineage>
</organism>
<reference evidence="1" key="1">
    <citation type="journal article" date="2015" name="Nature">
        <title>Complex archaea that bridge the gap between prokaryotes and eukaryotes.</title>
        <authorList>
            <person name="Spang A."/>
            <person name="Saw J.H."/>
            <person name="Jorgensen S.L."/>
            <person name="Zaremba-Niedzwiedzka K."/>
            <person name="Martijn J."/>
            <person name="Lind A.E."/>
            <person name="van Eijk R."/>
            <person name="Schleper C."/>
            <person name="Guy L."/>
            <person name="Ettema T.J."/>
        </authorList>
    </citation>
    <scope>NUCLEOTIDE SEQUENCE</scope>
</reference>
<dbReference type="EMBL" id="LAZR01000265">
    <property type="protein sequence ID" value="KKN78316.1"/>
    <property type="molecule type" value="Genomic_DNA"/>
</dbReference>